<protein>
    <submittedName>
        <fullName evidence="2">Uncharacterized protein</fullName>
    </submittedName>
</protein>
<evidence type="ECO:0000313" key="2">
    <source>
        <dbReference type="EMBL" id="KAF2012638.1"/>
    </source>
</evidence>
<evidence type="ECO:0000256" key="1">
    <source>
        <dbReference type="SAM" id="Phobius"/>
    </source>
</evidence>
<feature type="transmembrane region" description="Helical" evidence="1">
    <location>
        <begin position="104"/>
        <end position="123"/>
    </location>
</feature>
<dbReference type="Proteomes" id="UP000799778">
    <property type="component" value="Unassembled WGS sequence"/>
</dbReference>
<dbReference type="AlphaFoldDB" id="A0A6A5XHE1"/>
<keyword evidence="3" id="KW-1185">Reference proteome</keyword>
<sequence>MKAPGLNWLTGFLGWQPFAANASHESTSKVWVIVLKLIMITPVACGAFATKSLYEFVRNHDELKQPPYHPRVELSLFLVYIGLVVNFGWSFVSPALYHKSKGSFILFIGLIDLGLSAVIAFGVKTQAEFLPASRSACSAAKAAQWQVQGDYKSFFTLAFDLGHADSPSASCRKFVSDWQLAAACLAFQVLISYVAVFYDERERSLLNPWRLPICIAIMIIFPIIMLDEMVFPRVRYAYRSSLKLLRKFRKPKQVDIELSGRYVPDYHHNGSNAKLLQVLYLEHALLAIVENLCYQDIVYFSLSSKAVREAIYPGNDLQYRVPKLKRNCCEAETRTHCIYCNKWICTTCITERFLPGMSGTRHVTKCKPYCGKCFYTSFKKFSLFRKRYCRCTSTDRKLIPQNMCMGCRSRNEAELQDMRHKIYQRQARDIAMGLNGHPAISLCEKCKEELKPGIRWWICGKCNLECRDAIHPPYVPKRKVDTEIGGGVDESTDTGKKPWWKALVGL</sequence>
<name>A0A6A5XHE1_9PLEO</name>
<feature type="transmembrane region" description="Helical" evidence="1">
    <location>
        <begin position="210"/>
        <end position="231"/>
    </location>
</feature>
<gene>
    <name evidence="2" type="ORF">BU24DRAFT_425273</name>
</gene>
<keyword evidence="1" id="KW-1133">Transmembrane helix</keyword>
<accession>A0A6A5XHE1</accession>
<feature type="transmembrane region" description="Helical" evidence="1">
    <location>
        <begin position="180"/>
        <end position="198"/>
    </location>
</feature>
<proteinExistence type="predicted"/>
<keyword evidence="1" id="KW-0812">Transmembrane</keyword>
<evidence type="ECO:0000313" key="3">
    <source>
        <dbReference type="Proteomes" id="UP000799778"/>
    </source>
</evidence>
<organism evidence="2 3">
    <name type="scientific">Aaosphaeria arxii CBS 175.79</name>
    <dbReference type="NCBI Taxonomy" id="1450172"/>
    <lineage>
        <taxon>Eukaryota</taxon>
        <taxon>Fungi</taxon>
        <taxon>Dikarya</taxon>
        <taxon>Ascomycota</taxon>
        <taxon>Pezizomycotina</taxon>
        <taxon>Dothideomycetes</taxon>
        <taxon>Pleosporomycetidae</taxon>
        <taxon>Pleosporales</taxon>
        <taxon>Pleosporales incertae sedis</taxon>
        <taxon>Aaosphaeria</taxon>
    </lineage>
</organism>
<dbReference type="OrthoDB" id="4191440at2759"/>
<dbReference type="RefSeq" id="XP_033380977.1">
    <property type="nucleotide sequence ID" value="XM_033528704.1"/>
</dbReference>
<keyword evidence="1" id="KW-0472">Membrane</keyword>
<reference evidence="2" key="1">
    <citation type="journal article" date="2020" name="Stud. Mycol.">
        <title>101 Dothideomycetes genomes: a test case for predicting lifestyles and emergence of pathogens.</title>
        <authorList>
            <person name="Haridas S."/>
            <person name="Albert R."/>
            <person name="Binder M."/>
            <person name="Bloem J."/>
            <person name="Labutti K."/>
            <person name="Salamov A."/>
            <person name="Andreopoulos B."/>
            <person name="Baker S."/>
            <person name="Barry K."/>
            <person name="Bills G."/>
            <person name="Bluhm B."/>
            <person name="Cannon C."/>
            <person name="Castanera R."/>
            <person name="Culley D."/>
            <person name="Daum C."/>
            <person name="Ezra D."/>
            <person name="Gonzalez J."/>
            <person name="Henrissat B."/>
            <person name="Kuo A."/>
            <person name="Liang C."/>
            <person name="Lipzen A."/>
            <person name="Lutzoni F."/>
            <person name="Magnuson J."/>
            <person name="Mondo S."/>
            <person name="Nolan M."/>
            <person name="Ohm R."/>
            <person name="Pangilinan J."/>
            <person name="Park H.-J."/>
            <person name="Ramirez L."/>
            <person name="Alfaro M."/>
            <person name="Sun H."/>
            <person name="Tritt A."/>
            <person name="Yoshinaga Y."/>
            <person name="Zwiers L.-H."/>
            <person name="Turgeon B."/>
            <person name="Goodwin S."/>
            <person name="Spatafora J."/>
            <person name="Crous P."/>
            <person name="Grigoriev I."/>
        </authorList>
    </citation>
    <scope>NUCLEOTIDE SEQUENCE</scope>
    <source>
        <strain evidence="2">CBS 175.79</strain>
    </source>
</reference>
<feature type="transmembrane region" description="Helical" evidence="1">
    <location>
        <begin position="30"/>
        <end position="54"/>
    </location>
</feature>
<dbReference type="GeneID" id="54286101"/>
<feature type="transmembrane region" description="Helical" evidence="1">
    <location>
        <begin position="74"/>
        <end position="92"/>
    </location>
</feature>
<dbReference type="EMBL" id="ML978072">
    <property type="protein sequence ID" value="KAF2012638.1"/>
    <property type="molecule type" value="Genomic_DNA"/>
</dbReference>